<dbReference type="AlphaFoldDB" id="X1DTE4"/>
<feature type="non-terminal residue" evidence="2">
    <location>
        <position position="127"/>
    </location>
</feature>
<feature type="domain" description="Pterin-binding" evidence="1">
    <location>
        <begin position="36"/>
        <end position="127"/>
    </location>
</feature>
<evidence type="ECO:0000313" key="2">
    <source>
        <dbReference type="EMBL" id="GAH11485.1"/>
    </source>
</evidence>
<sequence length="127" mass="14360">MLEISSEKEYKEILKEQIEIARDNIDFNTFFLNESTSNLMIGPNIPPPIIAEIVNCPEKNNQAILRKVKHYIESGADIIDIGCVANKPYPDRVKEIVNLIRNKFNVLISVDSMEKSEILAAVDEGID</sequence>
<dbReference type="Pfam" id="PF00809">
    <property type="entry name" value="Pterin_bind"/>
    <property type="match status" value="1"/>
</dbReference>
<dbReference type="SUPFAM" id="SSF51717">
    <property type="entry name" value="Dihydropteroate synthetase-like"/>
    <property type="match status" value="1"/>
</dbReference>
<protein>
    <recommendedName>
        <fullName evidence="1">Pterin-binding domain-containing protein</fullName>
    </recommendedName>
</protein>
<gene>
    <name evidence="2" type="ORF">S01H4_52282</name>
</gene>
<name>X1DTE4_9ZZZZ</name>
<dbReference type="InterPro" id="IPR011005">
    <property type="entry name" value="Dihydropteroate_synth-like_sf"/>
</dbReference>
<dbReference type="InterPro" id="IPR000489">
    <property type="entry name" value="Pterin-binding_dom"/>
</dbReference>
<dbReference type="Gene3D" id="3.20.20.20">
    <property type="entry name" value="Dihydropteroate synthase-like"/>
    <property type="match status" value="1"/>
</dbReference>
<dbReference type="GO" id="GO:0042558">
    <property type="term" value="P:pteridine-containing compound metabolic process"/>
    <property type="evidence" value="ECO:0007669"/>
    <property type="project" value="InterPro"/>
</dbReference>
<evidence type="ECO:0000259" key="1">
    <source>
        <dbReference type="PROSITE" id="PS50972"/>
    </source>
</evidence>
<proteinExistence type="predicted"/>
<comment type="caution">
    <text evidence="2">The sequence shown here is derived from an EMBL/GenBank/DDBJ whole genome shotgun (WGS) entry which is preliminary data.</text>
</comment>
<dbReference type="EMBL" id="BART01029852">
    <property type="protein sequence ID" value="GAH11485.1"/>
    <property type="molecule type" value="Genomic_DNA"/>
</dbReference>
<dbReference type="PROSITE" id="PS50972">
    <property type="entry name" value="PTERIN_BINDING"/>
    <property type="match status" value="1"/>
</dbReference>
<organism evidence="2">
    <name type="scientific">marine sediment metagenome</name>
    <dbReference type="NCBI Taxonomy" id="412755"/>
    <lineage>
        <taxon>unclassified sequences</taxon>
        <taxon>metagenomes</taxon>
        <taxon>ecological metagenomes</taxon>
    </lineage>
</organism>
<accession>X1DTE4</accession>
<reference evidence="2" key="1">
    <citation type="journal article" date="2014" name="Front. Microbiol.">
        <title>High frequency of phylogenetically diverse reductive dehalogenase-homologous genes in deep subseafloor sedimentary metagenomes.</title>
        <authorList>
            <person name="Kawai M."/>
            <person name="Futagami T."/>
            <person name="Toyoda A."/>
            <person name="Takaki Y."/>
            <person name="Nishi S."/>
            <person name="Hori S."/>
            <person name="Arai W."/>
            <person name="Tsubouchi T."/>
            <person name="Morono Y."/>
            <person name="Uchiyama I."/>
            <person name="Ito T."/>
            <person name="Fujiyama A."/>
            <person name="Inagaki F."/>
            <person name="Takami H."/>
        </authorList>
    </citation>
    <scope>NUCLEOTIDE SEQUENCE</scope>
    <source>
        <strain evidence="2">Expedition CK06-06</strain>
    </source>
</reference>